<dbReference type="GO" id="GO:0016787">
    <property type="term" value="F:hydrolase activity"/>
    <property type="evidence" value="ECO:0007669"/>
    <property type="project" value="UniProtKB-KW"/>
</dbReference>
<dbReference type="InterPro" id="IPR036514">
    <property type="entry name" value="SGNH_hydro_sf"/>
</dbReference>
<organism evidence="3">
    <name type="scientific">Podoviridae sp. ct2nF21</name>
    <dbReference type="NCBI Taxonomy" id="2826537"/>
    <lineage>
        <taxon>Viruses</taxon>
        <taxon>Duplodnaviria</taxon>
        <taxon>Heunggongvirae</taxon>
        <taxon>Uroviricota</taxon>
        <taxon>Caudoviricetes</taxon>
    </lineage>
</organism>
<feature type="transmembrane region" description="Helical" evidence="1">
    <location>
        <begin position="284"/>
        <end position="302"/>
    </location>
</feature>
<evidence type="ECO:0000256" key="1">
    <source>
        <dbReference type="SAM" id="Phobius"/>
    </source>
</evidence>
<protein>
    <submittedName>
        <fullName evidence="3">Hydrolase</fullName>
    </submittedName>
</protein>
<keyword evidence="1" id="KW-0812">Transmembrane</keyword>
<sequence>MSFKAKNFREWCNNTLPVLPQVYGDELSYYELLNKVVEKLNAMGVTVNELVEYVNSYFDSKDWQQLVNNKLDEMVTDGTLDSLINQKIFGELNDKVSTLESSVNTLSENRKNFRNCKILCIGDSFGRGVYDGSEHLESSWPTRLGEYATGSIIYNYCQNNAGFLVSDNTFLTQLTKAKNDGHADAQIIIIEGGHNDGYTSTDNLWNAVVECINYAKSNFPYAVIYVVAANSGTASEISRETRHTVWTIMQSACVLTGVPFFMLNMYLFNVNGTLSGDGIHPNQFGYQILASLMYMMLTGLNMNVNDKRALGFGAEWYGDKITYVVEGQWIDTATFSEKTPLDGNHAAFSFAVNESNNFANRNSPLALHVPFSIQDDGTQGTMIIRLRNGAMELCPLAYDTKTGGEGFVNVQGSKQFYVPPFTLTFPTILIM</sequence>
<proteinExistence type="predicted"/>
<reference evidence="3" key="1">
    <citation type="journal article" date="2021" name="Proc. Natl. Acad. Sci. U.S.A.">
        <title>A Catalog of Tens of Thousands of Viruses from Human Metagenomes Reveals Hidden Associations with Chronic Diseases.</title>
        <authorList>
            <person name="Tisza M.J."/>
            <person name="Buck C.B."/>
        </authorList>
    </citation>
    <scope>NUCLEOTIDE SEQUENCE</scope>
    <source>
        <strain evidence="3">Ct2nF21</strain>
    </source>
</reference>
<keyword evidence="1" id="KW-1133">Transmembrane helix</keyword>
<accession>A0A8S5NHG1</accession>
<dbReference type="CDD" id="cd00229">
    <property type="entry name" value="SGNH_hydrolase"/>
    <property type="match status" value="1"/>
</dbReference>
<name>A0A8S5NHG1_9CAUD</name>
<dbReference type="Gene3D" id="3.40.50.1110">
    <property type="entry name" value="SGNH hydrolase"/>
    <property type="match status" value="1"/>
</dbReference>
<dbReference type="EMBL" id="BK015162">
    <property type="protein sequence ID" value="DAD93555.1"/>
    <property type="molecule type" value="Genomic_DNA"/>
</dbReference>
<evidence type="ECO:0000313" key="3">
    <source>
        <dbReference type="EMBL" id="DAD93555.1"/>
    </source>
</evidence>
<evidence type="ECO:0000259" key="2">
    <source>
        <dbReference type="Pfam" id="PF13472"/>
    </source>
</evidence>
<dbReference type="SUPFAM" id="SSF52266">
    <property type="entry name" value="SGNH hydrolase"/>
    <property type="match status" value="1"/>
</dbReference>
<keyword evidence="1" id="KW-0472">Membrane</keyword>
<feature type="domain" description="SGNH hydrolase-type esterase" evidence="2">
    <location>
        <begin position="120"/>
        <end position="288"/>
    </location>
</feature>
<feature type="transmembrane region" description="Helical" evidence="1">
    <location>
        <begin position="245"/>
        <end position="264"/>
    </location>
</feature>
<dbReference type="InterPro" id="IPR013830">
    <property type="entry name" value="SGNH_hydro"/>
</dbReference>
<dbReference type="Pfam" id="PF13472">
    <property type="entry name" value="Lipase_GDSL_2"/>
    <property type="match status" value="1"/>
</dbReference>
<keyword evidence="3" id="KW-0378">Hydrolase</keyword>